<proteinExistence type="predicted"/>
<sequence length="82" mass="9005">MASISNVFYAPHVASKAREQYGRALAATNQALGDPVESAADTTLATVILLGYFEFVTFENWDYCRSWAAHIEGATTLTLYLI</sequence>
<reference evidence="2" key="2">
    <citation type="submission" date="2023-06" db="EMBL/GenBank/DDBJ databases">
        <authorList>
            <consortium name="Lawrence Berkeley National Laboratory"/>
            <person name="Haridas S."/>
            <person name="Hensen N."/>
            <person name="Bonometti L."/>
            <person name="Westerberg I."/>
            <person name="Brannstrom I.O."/>
            <person name="Guillou S."/>
            <person name="Cros-Aarteil S."/>
            <person name="Calhoun S."/>
            <person name="Kuo A."/>
            <person name="Mondo S."/>
            <person name="Pangilinan J."/>
            <person name="Riley R."/>
            <person name="Labutti K."/>
            <person name="Andreopoulos B."/>
            <person name="Lipzen A."/>
            <person name="Chen C."/>
            <person name="Yanf M."/>
            <person name="Daum C."/>
            <person name="Ng V."/>
            <person name="Clum A."/>
            <person name="Steindorff A."/>
            <person name="Ohm R."/>
            <person name="Martin F."/>
            <person name="Silar P."/>
            <person name="Natvig D."/>
            <person name="Lalanne C."/>
            <person name="Gautier V."/>
            <person name="Ament-Velasquez S.L."/>
            <person name="Kruys A."/>
            <person name="Hutchinson M.I."/>
            <person name="Powell A.J."/>
            <person name="Barry K."/>
            <person name="Miller A.N."/>
            <person name="Grigoriev I.V."/>
            <person name="Debuchy R."/>
            <person name="Gladieux P."/>
            <person name="Thoren M.H."/>
            <person name="Johannesson H."/>
        </authorList>
    </citation>
    <scope>NUCLEOTIDE SEQUENCE</scope>
    <source>
        <strain evidence="2">CBS 958.72</strain>
    </source>
</reference>
<evidence type="ECO:0000256" key="1">
    <source>
        <dbReference type="ARBA" id="ARBA00023242"/>
    </source>
</evidence>
<dbReference type="InterPro" id="IPR053175">
    <property type="entry name" value="DHMBA_Reg_Transcription_Factor"/>
</dbReference>
<comment type="caution">
    <text evidence="2">The sequence shown here is derived from an EMBL/GenBank/DDBJ whole genome shotgun (WGS) entry which is preliminary data.</text>
</comment>
<dbReference type="EMBL" id="JAULSN010000001">
    <property type="protein sequence ID" value="KAK3382105.1"/>
    <property type="molecule type" value="Genomic_DNA"/>
</dbReference>
<dbReference type="InterPro" id="IPR021858">
    <property type="entry name" value="Fun_TF"/>
</dbReference>
<organism evidence="2 3">
    <name type="scientific">Lasiosphaeria ovina</name>
    <dbReference type="NCBI Taxonomy" id="92902"/>
    <lineage>
        <taxon>Eukaryota</taxon>
        <taxon>Fungi</taxon>
        <taxon>Dikarya</taxon>
        <taxon>Ascomycota</taxon>
        <taxon>Pezizomycotina</taxon>
        <taxon>Sordariomycetes</taxon>
        <taxon>Sordariomycetidae</taxon>
        <taxon>Sordariales</taxon>
        <taxon>Lasiosphaeriaceae</taxon>
        <taxon>Lasiosphaeria</taxon>
    </lineage>
</organism>
<evidence type="ECO:0000313" key="2">
    <source>
        <dbReference type="EMBL" id="KAK3382105.1"/>
    </source>
</evidence>
<dbReference type="AlphaFoldDB" id="A0AAE0TWL8"/>
<dbReference type="Proteomes" id="UP001287356">
    <property type="component" value="Unassembled WGS sequence"/>
</dbReference>
<accession>A0AAE0TWL8</accession>
<dbReference type="PANTHER" id="PTHR38791">
    <property type="entry name" value="ZN(II)2CYS6 TRANSCRIPTION FACTOR (EUROFUNG)-RELATED-RELATED"/>
    <property type="match status" value="1"/>
</dbReference>
<keyword evidence="3" id="KW-1185">Reference proteome</keyword>
<name>A0AAE0TWL8_9PEZI</name>
<evidence type="ECO:0000313" key="3">
    <source>
        <dbReference type="Proteomes" id="UP001287356"/>
    </source>
</evidence>
<keyword evidence="1" id="KW-0539">Nucleus</keyword>
<protein>
    <submittedName>
        <fullName evidence="2">Uncharacterized protein</fullName>
    </submittedName>
</protein>
<reference evidence="2" key="1">
    <citation type="journal article" date="2023" name="Mol. Phylogenet. Evol.">
        <title>Genome-scale phylogeny and comparative genomics of the fungal order Sordariales.</title>
        <authorList>
            <person name="Hensen N."/>
            <person name="Bonometti L."/>
            <person name="Westerberg I."/>
            <person name="Brannstrom I.O."/>
            <person name="Guillou S."/>
            <person name="Cros-Aarteil S."/>
            <person name="Calhoun S."/>
            <person name="Haridas S."/>
            <person name="Kuo A."/>
            <person name="Mondo S."/>
            <person name="Pangilinan J."/>
            <person name="Riley R."/>
            <person name="LaButti K."/>
            <person name="Andreopoulos B."/>
            <person name="Lipzen A."/>
            <person name="Chen C."/>
            <person name="Yan M."/>
            <person name="Daum C."/>
            <person name="Ng V."/>
            <person name="Clum A."/>
            <person name="Steindorff A."/>
            <person name="Ohm R.A."/>
            <person name="Martin F."/>
            <person name="Silar P."/>
            <person name="Natvig D.O."/>
            <person name="Lalanne C."/>
            <person name="Gautier V."/>
            <person name="Ament-Velasquez S.L."/>
            <person name="Kruys A."/>
            <person name="Hutchinson M.I."/>
            <person name="Powell A.J."/>
            <person name="Barry K."/>
            <person name="Miller A.N."/>
            <person name="Grigoriev I.V."/>
            <person name="Debuchy R."/>
            <person name="Gladieux P."/>
            <person name="Hiltunen Thoren M."/>
            <person name="Johannesson H."/>
        </authorList>
    </citation>
    <scope>NUCLEOTIDE SEQUENCE</scope>
    <source>
        <strain evidence="2">CBS 958.72</strain>
    </source>
</reference>
<dbReference type="Pfam" id="PF11951">
    <property type="entry name" value="Fungal_trans_2"/>
    <property type="match status" value="1"/>
</dbReference>
<gene>
    <name evidence="2" type="ORF">B0T24DRAFT_672118</name>
</gene>